<dbReference type="OrthoDB" id="4282429at2"/>
<dbReference type="EMBL" id="MLYP01000092">
    <property type="protein sequence ID" value="OIJ85421.1"/>
    <property type="molecule type" value="Genomic_DNA"/>
</dbReference>
<dbReference type="AlphaFoldDB" id="A0A1S2NVL7"/>
<comment type="caution">
    <text evidence="1">The sequence shown here is derived from an EMBL/GenBank/DDBJ whole genome shotgun (WGS) entry which is preliminary data.</text>
</comment>
<evidence type="ECO:0000313" key="2">
    <source>
        <dbReference type="Proteomes" id="UP000179935"/>
    </source>
</evidence>
<accession>A0A1S2NVL7</accession>
<name>A0A1S2NVL7_9ACTN</name>
<reference evidence="1 2" key="1">
    <citation type="submission" date="2016-10" db="EMBL/GenBank/DDBJ databases">
        <title>Genome sequence of Streptomyces sp. MUSC 93.</title>
        <authorList>
            <person name="Lee L.-H."/>
            <person name="Ser H.-L."/>
            <person name="Law J.W.-F."/>
        </authorList>
    </citation>
    <scope>NUCLEOTIDE SEQUENCE [LARGE SCALE GENOMIC DNA]</scope>
    <source>
        <strain evidence="1 2">MUSC 93</strain>
    </source>
</reference>
<keyword evidence="2" id="KW-1185">Reference proteome</keyword>
<protein>
    <submittedName>
        <fullName evidence="1">Uncharacterized protein</fullName>
    </submittedName>
</protein>
<organism evidence="1 2">
    <name type="scientific">Streptomyces colonosanans</name>
    <dbReference type="NCBI Taxonomy" id="1428652"/>
    <lineage>
        <taxon>Bacteria</taxon>
        <taxon>Bacillati</taxon>
        <taxon>Actinomycetota</taxon>
        <taxon>Actinomycetes</taxon>
        <taxon>Kitasatosporales</taxon>
        <taxon>Streptomycetaceae</taxon>
        <taxon>Streptomyces</taxon>
    </lineage>
</organism>
<gene>
    <name evidence="1" type="ORF">BIV24_28535</name>
</gene>
<proteinExistence type="predicted"/>
<sequence length="64" mass="6925">MSARGTATARTLSAECTVAQRAGYEDLHGACRQLRDVPLPHSTRLLLVRRCGCDCHRPSGEGES</sequence>
<evidence type="ECO:0000313" key="1">
    <source>
        <dbReference type="EMBL" id="OIJ85421.1"/>
    </source>
</evidence>
<dbReference type="RefSeq" id="WP_071369350.1">
    <property type="nucleotide sequence ID" value="NZ_MLYP01000092.1"/>
</dbReference>
<dbReference type="Proteomes" id="UP000179935">
    <property type="component" value="Unassembled WGS sequence"/>
</dbReference>